<dbReference type="InterPro" id="IPR009056">
    <property type="entry name" value="Cyt_c-like_dom"/>
</dbReference>
<dbReference type="EC" id="1.11.1.5" evidence="11"/>
<name>A0A2H1EEH2_9FLAO</name>
<feature type="binding site" description="covalent" evidence="8">
    <location>
        <position position="219"/>
    </location>
    <ligand>
        <name>heme c</name>
        <dbReference type="ChEBI" id="CHEBI:61717"/>
        <label>2</label>
    </ligand>
</feature>
<dbReference type="Pfam" id="PF03150">
    <property type="entry name" value="CCP_MauG"/>
    <property type="match status" value="1"/>
</dbReference>
<protein>
    <submittedName>
        <fullName evidence="11">Cytochrome-c peroxidase</fullName>
        <ecNumber evidence="11">1.11.1.5</ecNumber>
    </submittedName>
</protein>
<comment type="cofactor">
    <cofactor evidence="8">
        <name>heme</name>
        <dbReference type="ChEBI" id="CHEBI:30413"/>
    </cofactor>
    <text evidence="8">Binds 2 heme groups.</text>
</comment>
<dbReference type="OrthoDB" id="9805202at2"/>
<dbReference type="PIRSF" id="PIRSF000294">
    <property type="entry name" value="Cytochrome-c_peroxidase"/>
    <property type="match status" value="1"/>
</dbReference>
<evidence type="ECO:0000256" key="7">
    <source>
        <dbReference type="ARBA" id="ARBA00023004"/>
    </source>
</evidence>
<evidence type="ECO:0000256" key="9">
    <source>
        <dbReference type="PIRSR" id="PIRSR000294-2"/>
    </source>
</evidence>
<evidence type="ECO:0000313" key="11">
    <source>
        <dbReference type="EMBL" id="SFZ85041.1"/>
    </source>
</evidence>
<feature type="domain" description="Cytochrome c" evidence="10">
    <location>
        <begin position="206"/>
        <end position="333"/>
    </location>
</feature>
<dbReference type="InterPro" id="IPR051395">
    <property type="entry name" value="Cytochrome_c_Peroxidase/MauG"/>
</dbReference>
<keyword evidence="4" id="KW-0732">Signal</keyword>
<accession>A0A2H1EEH2</accession>
<dbReference type="Gene3D" id="1.10.760.10">
    <property type="entry name" value="Cytochrome c-like domain"/>
    <property type="match status" value="2"/>
</dbReference>
<keyword evidence="2 8" id="KW-0349">Heme</keyword>
<proteinExistence type="predicted"/>
<keyword evidence="11" id="KW-0575">Peroxidase</keyword>
<feature type="binding site" description="axial binding residue" evidence="9">
    <location>
        <position position="223"/>
    </location>
    <ligand>
        <name>heme c</name>
        <dbReference type="ChEBI" id="CHEBI:61717"/>
        <label>2</label>
    </ligand>
    <ligandPart>
        <name>Fe</name>
        <dbReference type="ChEBI" id="CHEBI:18248"/>
    </ligandPart>
</feature>
<dbReference type="GeneID" id="47724472"/>
<organism evidence="11 12">
    <name type="scientific">Tenacibaculum maritimum NCIMB 2154</name>
    <dbReference type="NCBI Taxonomy" id="1349785"/>
    <lineage>
        <taxon>Bacteria</taxon>
        <taxon>Pseudomonadati</taxon>
        <taxon>Bacteroidota</taxon>
        <taxon>Flavobacteriia</taxon>
        <taxon>Flavobacteriales</taxon>
        <taxon>Flavobacteriaceae</taxon>
        <taxon>Tenacibaculum</taxon>
    </lineage>
</organism>
<dbReference type="InterPro" id="IPR036909">
    <property type="entry name" value="Cyt_c-like_dom_sf"/>
</dbReference>
<dbReference type="GO" id="GO:0009055">
    <property type="term" value="F:electron transfer activity"/>
    <property type="evidence" value="ECO:0007669"/>
    <property type="project" value="InterPro"/>
</dbReference>
<evidence type="ECO:0000259" key="10">
    <source>
        <dbReference type="PROSITE" id="PS51007"/>
    </source>
</evidence>
<dbReference type="InterPro" id="IPR026259">
    <property type="entry name" value="MauG/Cytc_peroxidase"/>
</dbReference>
<evidence type="ECO:0000313" key="12">
    <source>
        <dbReference type="Proteomes" id="UP000231564"/>
    </source>
</evidence>
<dbReference type="KEGG" id="tmar:MARIT_3028"/>
<feature type="binding site" description="covalent" evidence="8">
    <location>
        <position position="77"/>
    </location>
    <ligand>
        <name>heme c</name>
        <dbReference type="ChEBI" id="CHEBI:61717"/>
        <label>1</label>
    </ligand>
</feature>
<dbReference type="AlphaFoldDB" id="A0A2H1EEH2"/>
<dbReference type="InterPro" id="IPR004852">
    <property type="entry name" value="Di-haem_cyt_c_peroxidsae"/>
</dbReference>
<dbReference type="EMBL" id="LT634361">
    <property type="protein sequence ID" value="SFZ85041.1"/>
    <property type="molecule type" value="Genomic_DNA"/>
</dbReference>
<dbReference type="Proteomes" id="UP000231564">
    <property type="component" value="Chromosome MARIT"/>
</dbReference>
<dbReference type="PANTHER" id="PTHR30600">
    <property type="entry name" value="CYTOCHROME C PEROXIDASE-RELATED"/>
    <property type="match status" value="1"/>
</dbReference>
<evidence type="ECO:0000256" key="5">
    <source>
        <dbReference type="ARBA" id="ARBA00022764"/>
    </source>
</evidence>
<feature type="binding site" description="covalent" evidence="8">
    <location>
        <position position="222"/>
    </location>
    <ligand>
        <name>heme c</name>
        <dbReference type="ChEBI" id="CHEBI:61717"/>
        <label>2</label>
    </ligand>
</feature>
<dbReference type="SUPFAM" id="SSF46626">
    <property type="entry name" value="Cytochrome c"/>
    <property type="match status" value="2"/>
</dbReference>
<dbReference type="GO" id="GO:0042597">
    <property type="term" value="C:periplasmic space"/>
    <property type="evidence" value="ECO:0007669"/>
    <property type="project" value="UniProtKB-SubCell"/>
</dbReference>
<dbReference type="STRING" id="1349785.GCA_000509405_02587"/>
<gene>
    <name evidence="11" type="ORF">MARIT_3028</name>
</gene>
<comment type="subcellular location">
    <subcellularLocation>
        <location evidence="1">Periplasm</location>
    </subcellularLocation>
</comment>
<evidence type="ECO:0000256" key="2">
    <source>
        <dbReference type="ARBA" id="ARBA00022617"/>
    </source>
</evidence>
<dbReference type="PANTHER" id="PTHR30600:SF10">
    <property type="entry name" value="BLL6722 PROTEIN"/>
    <property type="match status" value="1"/>
</dbReference>
<keyword evidence="5" id="KW-0574">Periplasm</keyword>
<reference evidence="11 12" key="1">
    <citation type="submission" date="2016-11" db="EMBL/GenBank/DDBJ databases">
        <authorList>
            <person name="Jaros S."/>
            <person name="Januszkiewicz K."/>
            <person name="Wedrychowicz H."/>
        </authorList>
    </citation>
    <scope>NUCLEOTIDE SEQUENCE [LARGE SCALE GENOMIC DNA]</scope>
    <source>
        <strain evidence="11">NCIMB 2154T</strain>
    </source>
</reference>
<dbReference type="GO" id="GO:0020037">
    <property type="term" value="F:heme binding"/>
    <property type="evidence" value="ECO:0007669"/>
    <property type="project" value="InterPro"/>
</dbReference>
<evidence type="ECO:0000256" key="6">
    <source>
        <dbReference type="ARBA" id="ARBA00023002"/>
    </source>
</evidence>
<comment type="PTM">
    <text evidence="8">Binds 2 heme groups per subunit.</text>
</comment>
<keyword evidence="12" id="KW-1185">Reference proteome</keyword>
<dbReference type="GO" id="GO:0004130">
    <property type="term" value="F:cytochrome-c peroxidase activity"/>
    <property type="evidence" value="ECO:0007669"/>
    <property type="project" value="UniProtKB-EC"/>
</dbReference>
<keyword evidence="7 9" id="KW-0408">Iron</keyword>
<dbReference type="GO" id="GO:0046872">
    <property type="term" value="F:metal ion binding"/>
    <property type="evidence" value="ECO:0007669"/>
    <property type="project" value="UniProtKB-KW"/>
</dbReference>
<keyword evidence="3 9" id="KW-0479">Metal-binding</keyword>
<dbReference type="PROSITE" id="PS51007">
    <property type="entry name" value="CYTC"/>
    <property type="match status" value="1"/>
</dbReference>
<feature type="binding site" description="covalent" evidence="8">
    <location>
        <position position="74"/>
    </location>
    <ligand>
        <name>heme c</name>
        <dbReference type="ChEBI" id="CHEBI:61717"/>
        <label>1</label>
    </ligand>
</feature>
<keyword evidence="6 11" id="KW-0560">Oxidoreductase</keyword>
<sequence length="346" mass="39585">MKKIILLISGLIFFTNCNNETVKYEKVPLPFEKPSNFPELKYNLESNPLTDKGFELGKKLFYDGRLSSDGAVACAFCHQQKFAFTHHGHQFSHGVEDRKGTRNSQPIQNMVFQSQFAWDGAAFHLDLFPIIPITNENEMGETVTNVLEKLQQDPYYQDLYTLAFEDGKINTENTFKALSQFMIMMVSANSKYDKYIRNEPGGDFTESEKEGLRLFEKKCASCHKTALFTDDSFKNNGLPINPEINDVGRMRVTLLPEDKYKFKVPSLRNIALTAPYMHDGRFGSLKSVLNFYANGMQETENLAPILKHDNGSLGIPMSSEEQQNIILFLETLTDNEFINDERFKEK</sequence>
<evidence type="ECO:0000256" key="4">
    <source>
        <dbReference type="ARBA" id="ARBA00022729"/>
    </source>
</evidence>
<dbReference type="RefSeq" id="WP_100211893.1">
    <property type="nucleotide sequence ID" value="NZ_CP138495.1"/>
</dbReference>
<evidence type="ECO:0000256" key="8">
    <source>
        <dbReference type="PIRSR" id="PIRSR000294-1"/>
    </source>
</evidence>
<evidence type="ECO:0000256" key="1">
    <source>
        <dbReference type="ARBA" id="ARBA00004418"/>
    </source>
</evidence>
<evidence type="ECO:0000256" key="3">
    <source>
        <dbReference type="ARBA" id="ARBA00022723"/>
    </source>
</evidence>
<feature type="binding site" description="axial binding residue" evidence="9">
    <location>
        <position position="78"/>
    </location>
    <ligand>
        <name>heme c</name>
        <dbReference type="ChEBI" id="CHEBI:61717"/>
        <label>1</label>
    </ligand>
    <ligandPart>
        <name>Fe</name>
        <dbReference type="ChEBI" id="CHEBI:18248"/>
    </ligandPart>
</feature>